<dbReference type="GO" id="GO:0016760">
    <property type="term" value="F:cellulose synthase (UDP-forming) activity"/>
    <property type="evidence" value="ECO:0007669"/>
    <property type="project" value="UniProtKB-EC"/>
</dbReference>
<feature type="transmembrane region" description="Helical" evidence="16">
    <location>
        <begin position="225"/>
        <end position="245"/>
    </location>
</feature>
<dbReference type="InterPro" id="IPR001173">
    <property type="entry name" value="Glyco_trans_2-like"/>
</dbReference>
<reference evidence="19 20" key="1">
    <citation type="submission" date="2018-06" db="EMBL/GenBank/DDBJ databases">
        <authorList>
            <consortium name="Pathogen Informatics"/>
            <person name="Doyle S."/>
        </authorList>
    </citation>
    <scope>NUCLEOTIDE SEQUENCE [LARGE SCALE GENOMIC DNA]</scope>
    <source>
        <strain evidence="19 20">NCTC11532</strain>
    </source>
</reference>
<dbReference type="PRINTS" id="PR01439">
    <property type="entry name" value="CELLSNTHASEA"/>
</dbReference>
<dbReference type="EMBL" id="UGPB01000001">
    <property type="protein sequence ID" value="STY28744.1"/>
    <property type="molecule type" value="Genomic_DNA"/>
</dbReference>
<dbReference type="InterPro" id="IPR005150">
    <property type="entry name" value="Cellulose_synth"/>
</dbReference>
<dbReference type="SUPFAM" id="SSF53448">
    <property type="entry name" value="Nucleotide-diphospho-sugar transferases"/>
    <property type="match status" value="1"/>
</dbReference>
<evidence type="ECO:0000256" key="12">
    <source>
        <dbReference type="ARBA" id="ARBA00022916"/>
    </source>
</evidence>
<evidence type="ECO:0000313" key="19">
    <source>
        <dbReference type="EMBL" id="STY28744.1"/>
    </source>
</evidence>
<feature type="domain" description="PilZ" evidence="18">
    <location>
        <begin position="689"/>
        <end position="785"/>
    </location>
</feature>
<dbReference type="OrthoDB" id="9806824at2"/>
<feature type="transmembrane region" description="Helical" evidence="16">
    <location>
        <begin position="145"/>
        <end position="166"/>
    </location>
</feature>
<dbReference type="NCBIfam" id="TIGR03030">
    <property type="entry name" value="CelA"/>
    <property type="match status" value="1"/>
</dbReference>
<organism evidence="19 20">
    <name type="scientific">Legionella wadsworthii</name>
    <dbReference type="NCBI Taxonomy" id="28088"/>
    <lineage>
        <taxon>Bacteria</taxon>
        <taxon>Pseudomonadati</taxon>
        <taxon>Pseudomonadota</taxon>
        <taxon>Gammaproteobacteria</taxon>
        <taxon>Legionellales</taxon>
        <taxon>Legionellaceae</taxon>
        <taxon>Legionella</taxon>
    </lineage>
</organism>
<evidence type="ECO:0000256" key="4">
    <source>
        <dbReference type="ARBA" id="ARBA00012539"/>
    </source>
</evidence>
<dbReference type="InterPro" id="IPR003919">
    <property type="entry name" value="Cell_synth_A"/>
</dbReference>
<feature type="transmembrane region" description="Helical" evidence="16">
    <location>
        <begin position="172"/>
        <end position="188"/>
    </location>
</feature>
<feature type="domain" description="Glycosyltransferase 2-like" evidence="17">
    <location>
        <begin position="272"/>
        <end position="441"/>
    </location>
</feature>
<dbReference type="CDD" id="cd06421">
    <property type="entry name" value="CESA_CelA_like"/>
    <property type="match status" value="1"/>
</dbReference>
<dbReference type="SUPFAM" id="SSF141371">
    <property type="entry name" value="PilZ domain-like"/>
    <property type="match status" value="1"/>
</dbReference>
<comment type="subcellular location">
    <subcellularLocation>
        <location evidence="1">Cell inner membrane</location>
        <topology evidence="1">Multi-pass membrane protein</topology>
    </subcellularLocation>
</comment>
<dbReference type="GO" id="GO:0035438">
    <property type="term" value="F:cyclic-di-GMP binding"/>
    <property type="evidence" value="ECO:0007669"/>
    <property type="project" value="InterPro"/>
</dbReference>
<evidence type="ECO:0000259" key="17">
    <source>
        <dbReference type="Pfam" id="PF00535"/>
    </source>
</evidence>
<keyword evidence="9 16" id="KW-0328">Glycosyltransferase</keyword>
<evidence type="ECO:0000256" key="13">
    <source>
        <dbReference type="ARBA" id="ARBA00022989"/>
    </source>
</evidence>
<dbReference type="PANTHER" id="PTHR43867:SF2">
    <property type="entry name" value="CELLULOSE SYNTHASE CATALYTIC SUBUNIT A [UDP-FORMING]"/>
    <property type="match status" value="1"/>
</dbReference>
<dbReference type="InterPro" id="IPR050321">
    <property type="entry name" value="Glycosyltr_2/OpgH_subfam"/>
</dbReference>
<dbReference type="STRING" id="1122170.GCA_000701265_02098"/>
<dbReference type="NCBIfam" id="NF008558">
    <property type="entry name" value="PRK11498.1"/>
    <property type="match status" value="1"/>
</dbReference>
<dbReference type="Proteomes" id="UP000255297">
    <property type="component" value="Unassembled WGS sequence"/>
</dbReference>
<dbReference type="AlphaFoldDB" id="A0A378LPP8"/>
<dbReference type="Pfam" id="PF00535">
    <property type="entry name" value="Glycos_transf_2"/>
    <property type="match status" value="1"/>
</dbReference>
<dbReference type="GO" id="GO:0030244">
    <property type="term" value="P:cellulose biosynthetic process"/>
    <property type="evidence" value="ECO:0007669"/>
    <property type="project" value="UniProtKB-KW"/>
</dbReference>
<evidence type="ECO:0000256" key="5">
    <source>
        <dbReference type="ARBA" id="ARBA00018714"/>
    </source>
</evidence>
<comment type="function">
    <text evidence="16">Catalytic subunit of cellulose synthase. It polymerizes uridine 5'-diphosphate glucose to cellulose.</text>
</comment>
<comment type="similarity">
    <text evidence="3">Belongs to the glycosyltransferase 2 family.</text>
</comment>
<evidence type="ECO:0000256" key="2">
    <source>
        <dbReference type="ARBA" id="ARBA00005186"/>
    </source>
</evidence>
<feature type="transmembrane region" description="Helical" evidence="16">
    <location>
        <begin position="517"/>
        <end position="534"/>
    </location>
</feature>
<dbReference type="EC" id="2.4.1.12" evidence="4 16"/>
<protein>
    <recommendedName>
        <fullName evidence="5 16">Cellulose synthase catalytic subunit [UDP-forming]</fullName>
        <ecNumber evidence="4 16">2.4.1.12</ecNumber>
    </recommendedName>
</protein>
<evidence type="ECO:0000256" key="16">
    <source>
        <dbReference type="RuleBase" id="RU365020"/>
    </source>
</evidence>
<keyword evidence="20" id="KW-1185">Reference proteome</keyword>
<comment type="cofactor">
    <cofactor evidence="16">
        <name>Mg(2+)</name>
        <dbReference type="ChEBI" id="CHEBI:18420"/>
    </cofactor>
</comment>
<dbReference type="Pfam" id="PF03552">
    <property type="entry name" value="Cellulose_synt"/>
    <property type="match status" value="1"/>
</dbReference>
<dbReference type="InterPro" id="IPR029044">
    <property type="entry name" value="Nucleotide-diphossugar_trans"/>
</dbReference>
<keyword evidence="12 16" id="KW-0135">Cellulose biosynthesis</keyword>
<feature type="transmembrane region" description="Helical" evidence="16">
    <location>
        <begin position="660"/>
        <end position="685"/>
    </location>
</feature>
<keyword evidence="14 16" id="KW-0472">Membrane</keyword>
<gene>
    <name evidence="19" type="primary">bcsA</name>
    <name evidence="19" type="ORF">NCTC11532_00919</name>
</gene>
<evidence type="ECO:0000256" key="3">
    <source>
        <dbReference type="ARBA" id="ARBA00006739"/>
    </source>
</evidence>
<keyword evidence="10 16" id="KW-0808">Transferase</keyword>
<feature type="transmembrane region" description="Helical" evidence="16">
    <location>
        <begin position="827"/>
        <end position="847"/>
    </location>
</feature>
<evidence type="ECO:0000256" key="11">
    <source>
        <dbReference type="ARBA" id="ARBA00022692"/>
    </source>
</evidence>
<evidence type="ECO:0000256" key="8">
    <source>
        <dbReference type="ARBA" id="ARBA00022636"/>
    </source>
</evidence>
<evidence type="ECO:0000256" key="9">
    <source>
        <dbReference type="ARBA" id="ARBA00022676"/>
    </source>
</evidence>
<keyword evidence="7 16" id="KW-0997">Cell inner membrane</keyword>
<evidence type="ECO:0000256" key="1">
    <source>
        <dbReference type="ARBA" id="ARBA00004429"/>
    </source>
</evidence>
<keyword evidence="13 16" id="KW-1133">Transmembrane helix</keyword>
<evidence type="ECO:0000256" key="10">
    <source>
        <dbReference type="ARBA" id="ARBA00022679"/>
    </source>
</evidence>
<evidence type="ECO:0000313" key="20">
    <source>
        <dbReference type="Proteomes" id="UP000255297"/>
    </source>
</evidence>
<dbReference type="UniPathway" id="UPA00694"/>
<evidence type="ECO:0000256" key="15">
    <source>
        <dbReference type="ARBA" id="ARBA00048682"/>
    </source>
</evidence>
<feature type="transmembrane region" description="Helical" evidence="16">
    <location>
        <begin position="195"/>
        <end position="213"/>
    </location>
</feature>
<comment type="catalytic activity">
    <reaction evidence="15 16">
        <text>[(1-&gt;4)-beta-D-glucosyl](n) + UDP-alpha-D-glucose = [(1-&gt;4)-beta-D-glucosyl](n+1) + UDP + H(+)</text>
        <dbReference type="Rhea" id="RHEA:19929"/>
        <dbReference type="Rhea" id="RHEA-COMP:10033"/>
        <dbReference type="Rhea" id="RHEA-COMP:10034"/>
        <dbReference type="ChEBI" id="CHEBI:15378"/>
        <dbReference type="ChEBI" id="CHEBI:18246"/>
        <dbReference type="ChEBI" id="CHEBI:58223"/>
        <dbReference type="ChEBI" id="CHEBI:58885"/>
        <dbReference type="EC" id="2.4.1.12"/>
    </reaction>
</comment>
<dbReference type="Gene3D" id="3.90.550.10">
    <property type="entry name" value="Spore Coat Polysaccharide Biosynthesis Protein SpsA, Chain A"/>
    <property type="match status" value="1"/>
</dbReference>
<accession>A0A378LPP8</accession>
<dbReference type="GO" id="GO:0006011">
    <property type="term" value="P:UDP-alpha-D-glucose metabolic process"/>
    <property type="evidence" value="ECO:0007669"/>
    <property type="project" value="InterPro"/>
</dbReference>
<feature type="transmembrane region" description="Helical" evidence="16">
    <location>
        <begin position="540"/>
        <end position="562"/>
    </location>
</feature>
<dbReference type="RefSeq" id="WP_051635632.1">
    <property type="nucleotide sequence ID" value="NZ_CAAAIS010000007.1"/>
</dbReference>
<feature type="transmembrane region" description="Helical" evidence="16">
    <location>
        <begin position="634"/>
        <end position="654"/>
    </location>
</feature>
<comment type="pathway">
    <text evidence="2 16">Glycan metabolism; bacterial cellulose biosynthesis.</text>
</comment>
<evidence type="ECO:0000259" key="18">
    <source>
        <dbReference type="Pfam" id="PF07238"/>
    </source>
</evidence>
<evidence type="ECO:0000256" key="7">
    <source>
        <dbReference type="ARBA" id="ARBA00022519"/>
    </source>
</evidence>
<name>A0A378LPP8_9GAMM</name>
<dbReference type="Gene3D" id="2.40.10.220">
    <property type="entry name" value="predicted glycosyltransferase like domains"/>
    <property type="match status" value="1"/>
</dbReference>
<sequence>MSWMVNEDCYRRIHETYRGYRLHGASAYASFLSAFLIALGTIFLKFESTSWQWVLRNRKILFPHIVPELPRFANLMRYVLQGIWLISIYPQRKKIFAIHFLHRFKLIKKAYYNWIKSLPQKIEDNRGWRKNVRFFYRLNKTTQNFLFWFISLIAMILAVVCITQPFKPEAQFIFLIILWLTALSVRNIPKPATIIFLVVLSLLVSFRYLWWRYTNTLYWGDLPSLILGLLFLFAETYIWIMLTFSNIQSIWPLHRTPIALPEDRSTWPTVDIMITTYTEDLNIIRPGVYASLGMDWPKEKLNIYILDDGDRQTIKDFAEQVGVHYIARKTHEHAKAGNINHALKLTKGEYIAFFDCDHIPVRTFLQVTLGWFLKDPKLAILQTPQHFFSPDPFERNLGIYGVSPKESALFYGIVQDGNDTWNATYFCGSSGVIRRNTIEEIGGMAVESVTEDLETTLKLQRLGYNTAYLRIPLAAGLATESLSVFIKQRIRWARGTIQVFRMNNPLTGKGLTIMQRLCYTCAILYFLAGIPRLILFSMPVFFLLFNVYIIYASPLMLLLYAFPHIAHTLLASTSIQGKYRHFLWNEIYETVVSWYIAVPTTLALINPKKGAFNVTAKGGLIEETYMDWASTRPYVILLIFNFAGLLGGIWRLSYGISEEIPGLIISMIWILNNLMTLGGAFGVAIEAKQTRKSPRVNFSMPCSIINDQGYSIPCTLIDYSDIGVGVEMLETHQLQKGEKVSLILSQLQEDFSFPCDIVFISKSKIGLRLENLSLKENINFIQCTFARSDAWANWQSGFAPDQPKETFRDIIKMEFNGYRKLIQYTPFLIRNFLNLMINFLVWIFSVLPHPIKISQKKRILEC</sequence>
<keyword evidence="8 16" id="KW-0973">c-di-GMP</keyword>
<dbReference type="Pfam" id="PF07238">
    <property type="entry name" value="PilZ"/>
    <property type="match status" value="1"/>
</dbReference>
<proteinExistence type="inferred from homology"/>
<dbReference type="PANTHER" id="PTHR43867">
    <property type="entry name" value="CELLULOSE SYNTHASE CATALYTIC SUBUNIT A [UDP-FORMING]"/>
    <property type="match status" value="1"/>
</dbReference>
<evidence type="ECO:0000256" key="6">
    <source>
        <dbReference type="ARBA" id="ARBA00022475"/>
    </source>
</evidence>
<evidence type="ECO:0000256" key="14">
    <source>
        <dbReference type="ARBA" id="ARBA00023136"/>
    </source>
</evidence>
<feature type="transmembrane region" description="Helical" evidence="16">
    <location>
        <begin position="27"/>
        <end position="46"/>
    </location>
</feature>
<dbReference type="InterPro" id="IPR009875">
    <property type="entry name" value="PilZ_domain"/>
</dbReference>
<keyword evidence="11 16" id="KW-0812">Transmembrane</keyword>
<keyword evidence="6 16" id="KW-1003">Cell membrane</keyword>
<dbReference type="GO" id="GO:0005886">
    <property type="term" value="C:plasma membrane"/>
    <property type="evidence" value="ECO:0007669"/>
    <property type="project" value="UniProtKB-SubCell"/>
</dbReference>